<protein>
    <recommendedName>
        <fullName evidence="1">Serine aminopeptidase S33 domain-containing protein</fullName>
    </recommendedName>
</protein>
<organism evidence="2 3">
    <name type="scientific">Salvia divinorum</name>
    <name type="common">Maria pastora</name>
    <name type="synonym">Diviner's sage</name>
    <dbReference type="NCBI Taxonomy" id="28513"/>
    <lineage>
        <taxon>Eukaryota</taxon>
        <taxon>Viridiplantae</taxon>
        <taxon>Streptophyta</taxon>
        <taxon>Embryophyta</taxon>
        <taxon>Tracheophyta</taxon>
        <taxon>Spermatophyta</taxon>
        <taxon>Magnoliopsida</taxon>
        <taxon>eudicotyledons</taxon>
        <taxon>Gunneridae</taxon>
        <taxon>Pentapetalae</taxon>
        <taxon>asterids</taxon>
        <taxon>lamiids</taxon>
        <taxon>Lamiales</taxon>
        <taxon>Lamiaceae</taxon>
        <taxon>Nepetoideae</taxon>
        <taxon>Mentheae</taxon>
        <taxon>Salviinae</taxon>
        <taxon>Salvia</taxon>
        <taxon>Salvia subgen. Calosphace</taxon>
    </lineage>
</organism>
<comment type="caution">
    <text evidence="2">The sequence shown here is derived from an EMBL/GenBank/DDBJ whole genome shotgun (WGS) entry which is preliminary data.</text>
</comment>
<dbReference type="PANTHER" id="PTHR42886">
    <property type="entry name" value="RE40534P-RELATED"/>
    <property type="match status" value="1"/>
</dbReference>
<dbReference type="Pfam" id="PF12146">
    <property type="entry name" value="Hydrolase_4"/>
    <property type="match status" value="1"/>
</dbReference>
<reference evidence="2 3" key="1">
    <citation type="submission" date="2024-06" db="EMBL/GenBank/DDBJ databases">
        <title>A chromosome level genome sequence of Diviner's sage (Salvia divinorum).</title>
        <authorList>
            <person name="Ford S.A."/>
            <person name="Ro D.-K."/>
            <person name="Ness R.W."/>
            <person name="Phillips M.A."/>
        </authorList>
    </citation>
    <scope>NUCLEOTIDE SEQUENCE [LARGE SCALE GENOMIC DNA]</scope>
    <source>
        <strain evidence="2">SAF-2024a</strain>
        <tissue evidence="2">Leaf</tissue>
    </source>
</reference>
<dbReference type="SUPFAM" id="SSF53474">
    <property type="entry name" value="alpha/beta-Hydrolases"/>
    <property type="match status" value="1"/>
</dbReference>
<dbReference type="Gene3D" id="3.40.50.1820">
    <property type="entry name" value="alpha/beta hydrolase"/>
    <property type="match status" value="1"/>
</dbReference>
<accession>A0ABD1HG88</accession>
<proteinExistence type="predicted"/>
<dbReference type="InterPro" id="IPR022742">
    <property type="entry name" value="Hydrolase_4"/>
</dbReference>
<keyword evidence="3" id="KW-1185">Reference proteome</keyword>
<dbReference type="EMBL" id="JBEAFC010000006">
    <property type="protein sequence ID" value="KAL1554960.1"/>
    <property type="molecule type" value="Genomic_DNA"/>
</dbReference>
<evidence type="ECO:0000313" key="3">
    <source>
        <dbReference type="Proteomes" id="UP001567538"/>
    </source>
</evidence>
<dbReference type="Proteomes" id="UP001567538">
    <property type="component" value="Unassembled WGS sequence"/>
</dbReference>
<dbReference type="AlphaFoldDB" id="A0ABD1HG88"/>
<gene>
    <name evidence="2" type="ORF">AAHA92_15456</name>
</gene>
<dbReference type="PANTHER" id="PTHR42886:SF53">
    <property type="entry name" value="ALPHA_BETA-HYDROLASES SUPERFAMILY PROTEIN"/>
    <property type="match status" value="1"/>
</dbReference>
<dbReference type="InterPro" id="IPR029058">
    <property type="entry name" value="AB_hydrolase_fold"/>
</dbReference>
<name>A0ABD1HG88_SALDI</name>
<evidence type="ECO:0000259" key="1">
    <source>
        <dbReference type="Pfam" id="PF12146"/>
    </source>
</evidence>
<sequence length="277" mass="30761">MDMNCTVMQHKLSIPNKHGEKLVGILHDTASPQLVLLCHGFRSSKNDEILVSIAAALEKEGISAFRLDFSGNGESEGTFQFGNYSKEVDDIRSVVEYFIGSNRPPIAIVGHSKGGDGVILYASKYHDIPVVINLSNPIDLKRGMEDRFGKDIFDKLRKDGCVDVESKTDDFVYRLTQESMTERLNTDMREACLSLDENCRVMTVHGTADEVIPVEDAYEFAKLIRNHQLIIIPGANHGFSSHQEEMVSAVIPFLKECMSHASTQVDHVEGAPNECSD</sequence>
<feature type="domain" description="Serine aminopeptidase S33" evidence="1">
    <location>
        <begin position="33"/>
        <end position="132"/>
    </location>
</feature>
<evidence type="ECO:0000313" key="2">
    <source>
        <dbReference type="EMBL" id="KAL1554960.1"/>
    </source>
</evidence>